<name>A0A9E7GMV9_9LILI</name>
<evidence type="ECO:0000313" key="3">
    <source>
        <dbReference type="Proteomes" id="UP001055439"/>
    </source>
</evidence>
<organism evidence="2 3">
    <name type="scientific">Musa troglodytarum</name>
    <name type="common">fe'i banana</name>
    <dbReference type="NCBI Taxonomy" id="320322"/>
    <lineage>
        <taxon>Eukaryota</taxon>
        <taxon>Viridiplantae</taxon>
        <taxon>Streptophyta</taxon>
        <taxon>Embryophyta</taxon>
        <taxon>Tracheophyta</taxon>
        <taxon>Spermatophyta</taxon>
        <taxon>Magnoliopsida</taxon>
        <taxon>Liliopsida</taxon>
        <taxon>Zingiberales</taxon>
        <taxon>Musaceae</taxon>
        <taxon>Musa</taxon>
    </lineage>
</organism>
<proteinExistence type="predicted"/>
<sequence>MAGVVRRPREGGPGVRRRRLLPPRRRRPPQLPRPATHGRPRRGGALPRPDPGRRRPPRQRDSAGGLGFGGFGRDRDGREPGARRVVRQVHGDGRHCGLPVALRGLLVRGFPCGRRTSAASGRYRRHQRTRWE</sequence>
<dbReference type="Proteomes" id="UP001055439">
    <property type="component" value="Chromosome 7"/>
</dbReference>
<evidence type="ECO:0000256" key="1">
    <source>
        <dbReference type="SAM" id="MobiDB-lite"/>
    </source>
</evidence>
<keyword evidence="3" id="KW-1185">Reference proteome</keyword>
<feature type="region of interest" description="Disordered" evidence="1">
    <location>
        <begin position="1"/>
        <end position="82"/>
    </location>
</feature>
<dbReference type="OrthoDB" id="1918918at2759"/>
<dbReference type="EMBL" id="CP097509">
    <property type="protein sequence ID" value="URE15928.1"/>
    <property type="molecule type" value="Genomic_DNA"/>
</dbReference>
<dbReference type="AlphaFoldDB" id="A0A9E7GMV9"/>
<reference evidence="2" key="1">
    <citation type="submission" date="2022-05" db="EMBL/GenBank/DDBJ databases">
        <title>The Musa troglodytarum L. genome provides insights into the mechanism of non-climacteric behaviour and enrichment of carotenoids.</title>
        <authorList>
            <person name="Wang J."/>
        </authorList>
    </citation>
    <scope>NUCLEOTIDE SEQUENCE</scope>
    <source>
        <tissue evidence="2">Leaf</tissue>
    </source>
</reference>
<evidence type="ECO:0000313" key="2">
    <source>
        <dbReference type="EMBL" id="URE15928.1"/>
    </source>
</evidence>
<accession>A0A9E7GMV9</accession>
<feature type="compositionally biased region" description="Basic and acidic residues" evidence="1">
    <location>
        <begin position="50"/>
        <end position="61"/>
    </location>
</feature>
<feature type="compositionally biased region" description="Basic residues" evidence="1">
    <location>
        <begin position="15"/>
        <end position="28"/>
    </location>
</feature>
<protein>
    <submittedName>
        <fullName evidence="2">AP2</fullName>
    </submittedName>
</protein>
<gene>
    <name evidence="2" type="ORF">MUK42_11443</name>
</gene>
<feature type="compositionally biased region" description="Basic and acidic residues" evidence="1">
    <location>
        <begin position="72"/>
        <end position="82"/>
    </location>
</feature>